<dbReference type="PANTHER" id="PTHR10302">
    <property type="entry name" value="SINGLE-STRANDED DNA-BINDING PROTEIN"/>
    <property type="match status" value="1"/>
</dbReference>
<evidence type="ECO:0000256" key="3">
    <source>
        <dbReference type="PIRNR" id="PIRNR002070"/>
    </source>
</evidence>
<dbReference type="GO" id="GO:0003697">
    <property type="term" value="F:single-stranded DNA binding"/>
    <property type="evidence" value="ECO:0007669"/>
    <property type="project" value="UniProtKB-UniRule"/>
</dbReference>
<accession>X5DJQ1</accession>
<reference evidence="4 6" key="1">
    <citation type="submission" date="2014-03" db="EMBL/GenBank/DDBJ databases">
        <title>Complete genome sequence of a deeply braunched marine Bacteroidia bacterium Draconibacterium orientale type strain FH5T.</title>
        <authorList>
            <person name="Li X."/>
            <person name="Wang X."/>
            <person name="Xie Z."/>
            <person name="Du Z."/>
            <person name="Chen G."/>
        </authorList>
    </citation>
    <scope>NUCLEOTIDE SEQUENCE [LARGE SCALE GENOMIC DNA]</scope>
    <source>
        <strain evidence="4 6">FH5</strain>
    </source>
</reference>
<dbReference type="InterPro" id="IPR011344">
    <property type="entry name" value="ssDNA-bd"/>
</dbReference>
<dbReference type="EMBL" id="CP007451">
    <property type="protein sequence ID" value="AHW60767.1"/>
    <property type="molecule type" value="Genomic_DNA"/>
</dbReference>
<dbReference type="EMBL" id="FOHT01000001">
    <property type="protein sequence ID" value="SES70824.1"/>
    <property type="molecule type" value="Genomic_DNA"/>
</dbReference>
<dbReference type="Proteomes" id="UP000181981">
    <property type="component" value="Unassembled WGS sequence"/>
</dbReference>
<dbReference type="HOGENOM" id="CLU_078758_2_3_10"/>
<reference evidence="5 7" key="2">
    <citation type="submission" date="2016-10" db="EMBL/GenBank/DDBJ databases">
        <authorList>
            <person name="de Groot N.N."/>
        </authorList>
    </citation>
    <scope>NUCLEOTIDE SEQUENCE [LARGE SCALE GENOMIC DNA]</scope>
    <source>
        <strain evidence="5 7">DSM 25947</strain>
    </source>
</reference>
<dbReference type="PANTHER" id="PTHR10302:SF0">
    <property type="entry name" value="SINGLE-STRANDED DNA-BINDING PROTEIN, MITOCHONDRIAL"/>
    <property type="match status" value="1"/>
</dbReference>
<evidence type="ECO:0000313" key="6">
    <source>
        <dbReference type="Proteomes" id="UP000023772"/>
    </source>
</evidence>
<dbReference type="Pfam" id="PF00436">
    <property type="entry name" value="SSB"/>
    <property type="match status" value="1"/>
</dbReference>
<dbReference type="STRING" id="1168034.FH5T_17055"/>
<evidence type="ECO:0000313" key="7">
    <source>
        <dbReference type="Proteomes" id="UP000181981"/>
    </source>
</evidence>
<keyword evidence="6" id="KW-1185">Reference proteome</keyword>
<dbReference type="KEGG" id="dori:FH5T_17055"/>
<gene>
    <name evidence="4" type="ORF">FH5T_17055</name>
    <name evidence="5" type="ORF">SAMN05444285_101261</name>
</gene>
<dbReference type="NCBIfam" id="TIGR00621">
    <property type="entry name" value="ssb"/>
    <property type="match status" value="1"/>
</dbReference>
<dbReference type="AlphaFoldDB" id="X5DJQ1"/>
<evidence type="ECO:0000256" key="1">
    <source>
        <dbReference type="ARBA" id="ARBA00023125"/>
    </source>
</evidence>
<comment type="subunit">
    <text evidence="2">Homotetramer.</text>
</comment>
<comment type="caution">
    <text evidence="2">Lacks conserved residue(s) required for the propagation of feature annotation.</text>
</comment>
<keyword evidence="1 2" id="KW-0238">DNA-binding</keyword>
<name>X5DJQ1_9BACT</name>
<dbReference type="GO" id="GO:0009295">
    <property type="term" value="C:nucleoid"/>
    <property type="evidence" value="ECO:0007669"/>
    <property type="project" value="TreeGrafter"/>
</dbReference>
<organism evidence="5 7">
    <name type="scientific">Draconibacterium orientale</name>
    <dbReference type="NCBI Taxonomy" id="1168034"/>
    <lineage>
        <taxon>Bacteria</taxon>
        <taxon>Pseudomonadati</taxon>
        <taxon>Bacteroidota</taxon>
        <taxon>Bacteroidia</taxon>
        <taxon>Marinilabiliales</taxon>
        <taxon>Prolixibacteraceae</taxon>
        <taxon>Draconibacterium</taxon>
    </lineage>
</organism>
<protein>
    <recommendedName>
        <fullName evidence="2 3">Single-stranded DNA-binding protein</fullName>
        <shortName evidence="2">SSB</shortName>
    </recommendedName>
</protein>
<dbReference type="OrthoDB" id="9809878at2"/>
<dbReference type="PROSITE" id="PS50935">
    <property type="entry name" value="SSB"/>
    <property type="match status" value="1"/>
</dbReference>
<dbReference type="CDD" id="cd04496">
    <property type="entry name" value="SSB_OBF"/>
    <property type="match status" value="1"/>
</dbReference>
<dbReference type="eggNOG" id="COG0629">
    <property type="taxonomic scope" value="Bacteria"/>
</dbReference>
<dbReference type="Gene3D" id="2.40.50.140">
    <property type="entry name" value="Nucleic acid-binding proteins"/>
    <property type="match status" value="1"/>
</dbReference>
<proteinExistence type="inferred from homology"/>
<dbReference type="InterPro" id="IPR012340">
    <property type="entry name" value="NA-bd_OB-fold"/>
</dbReference>
<evidence type="ECO:0000313" key="4">
    <source>
        <dbReference type="EMBL" id="AHW60767.1"/>
    </source>
</evidence>
<sequence length="113" mass="12939">MNALRNSVRLLGHLGEDPKVRRLESGKVVANFNIATNEIYRDSHGNKKEETTWHRLVAWGKNAEVAEKYLKKGKEIAVEGKLTNRHWEDKNGEKQYITEVVVNSLLMLDKAPN</sequence>
<dbReference type="GO" id="GO:0006260">
    <property type="term" value="P:DNA replication"/>
    <property type="evidence" value="ECO:0007669"/>
    <property type="project" value="InterPro"/>
</dbReference>
<dbReference type="RefSeq" id="WP_038561113.1">
    <property type="nucleotide sequence ID" value="NZ_CAXXJF010000003.1"/>
</dbReference>
<evidence type="ECO:0000313" key="5">
    <source>
        <dbReference type="EMBL" id="SES70824.1"/>
    </source>
</evidence>
<dbReference type="InterPro" id="IPR000424">
    <property type="entry name" value="Primosome_PriB/ssb"/>
</dbReference>
<dbReference type="HAMAP" id="MF_00984">
    <property type="entry name" value="SSB"/>
    <property type="match status" value="1"/>
</dbReference>
<evidence type="ECO:0000256" key="2">
    <source>
        <dbReference type="HAMAP-Rule" id="MF_00984"/>
    </source>
</evidence>
<dbReference type="PIRSF" id="PIRSF002070">
    <property type="entry name" value="SSB"/>
    <property type="match status" value="1"/>
</dbReference>
<dbReference type="Proteomes" id="UP000023772">
    <property type="component" value="Chromosome"/>
</dbReference>
<dbReference type="SUPFAM" id="SSF50249">
    <property type="entry name" value="Nucleic acid-binding proteins"/>
    <property type="match status" value="1"/>
</dbReference>